<dbReference type="InterPro" id="IPR003591">
    <property type="entry name" value="Leu-rich_rpt_typical-subtyp"/>
</dbReference>
<keyword evidence="1" id="KW-0433">Leucine-rich repeat</keyword>
<accession>A0A5C7IGX4</accession>
<keyword evidence="6" id="KW-1185">Reference proteome</keyword>
<protein>
    <submittedName>
        <fullName evidence="5">Uncharacterized protein</fullName>
    </submittedName>
</protein>
<name>A0A5C7IGX4_9ROSI</name>
<dbReference type="AlphaFoldDB" id="A0A5C7IGX4"/>
<dbReference type="EMBL" id="VAHF01000002">
    <property type="protein sequence ID" value="TXG68567.1"/>
    <property type="molecule type" value="Genomic_DNA"/>
</dbReference>
<dbReference type="InterPro" id="IPR057135">
    <property type="entry name" value="At4g27190-like_LRR"/>
</dbReference>
<dbReference type="SUPFAM" id="SSF52047">
    <property type="entry name" value="RNI-like"/>
    <property type="match status" value="1"/>
</dbReference>
<dbReference type="InterPro" id="IPR050715">
    <property type="entry name" value="LRR-SigEffector_domain"/>
</dbReference>
<evidence type="ECO:0000256" key="2">
    <source>
        <dbReference type="ARBA" id="ARBA00022737"/>
    </source>
</evidence>
<dbReference type="SUPFAM" id="SSF52058">
    <property type="entry name" value="L domain-like"/>
    <property type="match status" value="1"/>
</dbReference>
<dbReference type="InterPro" id="IPR032675">
    <property type="entry name" value="LRR_dom_sf"/>
</dbReference>
<dbReference type="Pfam" id="PF07725">
    <property type="entry name" value="LRR_3"/>
    <property type="match status" value="1"/>
</dbReference>
<feature type="domain" description="C-JID" evidence="3">
    <location>
        <begin position="510"/>
        <end position="655"/>
    </location>
</feature>
<evidence type="ECO:0000259" key="4">
    <source>
        <dbReference type="Pfam" id="PF23247"/>
    </source>
</evidence>
<evidence type="ECO:0000259" key="3">
    <source>
        <dbReference type="Pfam" id="PF20160"/>
    </source>
</evidence>
<dbReference type="PANTHER" id="PTHR45752">
    <property type="entry name" value="LEUCINE-RICH REPEAT-CONTAINING"/>
    <property type="match status" value="1"/>
</dbReference>
<evidence type="ECO:0000313" key="5">
    <source>
        <dbReference type="EMBL" id="TXG68567.1"/>
    </source>
</evidence>
<gene>
    <name evidence="5" type="ORF">EZV62_003502</name>
</gene>
<keyword evidence="2" id="KW-0677">Repeat</keyword>
<dbReference type="Pfam" id="PF23247">
    <property type="entry name" value="LRR_RPS2"/>
    <property type="match status" value="1"/>
</dbReference>
<proteinExistence type="predicted"/>
<dbReference type="InterPro" id="IPR045344">
    <property type="entry name" value="C-JID"/>
</dbReference>
<organism evidence="5 6">
    <name type="scientific">Acer yangbiense</name>
    <dbReference type="NCBI Taxonomy" id="1000413"/>
    <lineage>
        <taxon>Eukaryota</taxon>
        <taxon>Viridiplantae</taxon>
        <taxon>Streptophyta</taxon>
        <taxon>Embryophyta</taxon>
        <taxon>Tracheophyta</taxon>
        <taxon>Spermatophyta</taxon>
        <taxon>Magnoliopsida</taxon>
        <taxon>eudicotyledons</taxon>
        <taxon>Gunneridae</taxon>
        <taxon>Pentapetalae</taxon>
        <taxon>rosids</taxon>
        <taxon>malvids</taxon>
        <taxon>Sapindales</taxon>
        <taxon>Sapindaceae</taxon>
        <taxon>Hippocastanoideae</taxon>
        <taxon>Acereae</taxon>
        <taxon>Acer</taxon>
    </lineage>
</organism>
<reference evidence="6" key="1">
    <citation type="journal article" date="2019" name="Gigascience">
        <title>De novo genome assembly of the endangered Acer yangbiense, a plant species with extremely small populations endemic to Yunnan Province, China.</title>
        <authorList>
            <person name="Yang J."/>
            <person name="Wariss H.M."/>
            <person name="Tao L."/>
            <person name="Zhang R."/>
            <person name="Yun Q."/>
            <person name="Hollingsworth P."/>
            <person name="Dao Z."/>
            <person name="Luo G."/>
            <person name="Guo H."/>
            <person name="Ma Y."/>
            <person name="Sun W."/>
        </authorList>
    </citation>
    <scope>NUCLEOTIDE SEQUENCE [LARGE SCALE GENOMIC DNA]</scope>
    <source>
        <strain evidence="6">cv. Malutang</strain>
    </source>
</reference>
<comment type="caution">
    <text evidence="5">The sequence shown here is derived from an EMBL/GenBank/DDBJ whole genome shotgun (WGS) entry which is preliminary data.</text>
</comment>
<dbReference type="PROSITE" id="PS51450">
    <property type="entry name" value="LRR"/>
    <property type="match status" value="2"/>
</dbReference>
<dbReference type="Proteomes" id="UP000323000">
    <property type="component" value="Chromosome 2"/>
</dbReference>
<evidence type="ECO:0000256" key="1">
    <source>
        <dbReference type="ARBA" id="ARBA00022614"/>
    </source>
</evidence>
<dbReference type="InterPro" id="IPR011713">
    <property type="entry name" value="Leu-rich_rpt_3"/>
</dbReference>
<evidence type="ECO:0000313" key="6">
    <source>
        <dbReference type="Proteomes" id="UP000323000"/>
    </source>
</evidence>
<sequence length="676" mass="76962">MEKLRLLEFCVSNVRDNRGNKVHVPDEGFEFVFNELKYLHWYGFPLKSFQPNFQSENLVILEMPNSNIEELWSGFPPPVNLKRIDLTGSEQLTIIPNCSGLKSLKEFDLSYCSKLKRLPELPNNLETLGIVGCESLVEIPSSFKYLNKVESLNLYGCKSLESIPDLRGWKSLKELHCSRCYKLKMLPDVPNNIERLHLGEILIEEFPPSFEDLHNLKYLDLFDCSMLKSLPSSICKSKSLESLSLSYCSKIDKLPDNIGTLESLESIDATGTAIREIPPSISCLKRLNSLDLSRCEGEDGVGLILPPLSGLDNLKEFDLGDCRIKELPLLISCLKRLIYLDLSRCKGEDGVGLILSLFGLDNLSELDLSDCGIKELPDSLGCLTSLRWLNLAKNNFESIPGSIINLSKTWLHIGISNCERIKVLSKLRNWISISAVNCTSLEELPSPSFHSFNNLYDPVANFTNCLKLNRNSLNYFLEGTVLQMQRLPSIVKRHHKSHGRGRFPAKICYPENDIPEWFSFRSTGSFIDVKLPQQCFDYNFICLALSVVVTILDPDHQCDHQEDNDHNYSQVKSEHIVKSKDGDQYLNRINHHFELFWMPYCGPNCIKSNHVIIGFGYCFDRELCDDEFSFRFYVKNENESNIEHIKVVKCGVHLMFGLNLETSGDDDEFSTGDFSP</sequence>
<dbReference type="SMART" id="SM00369">
    <property type="entry name" value="LRR_TYP"/>
    <property type="match status" value="5"/>
</dbReference>
<dbReference type="Pfam" id="PF00560">
    <property type="entry name" value="LRR_1"/>
    <property type="match status" value="2"/>
</dbReference>
<dbReference type="Pfam" id="PF20160">
    <property type="entry name" value="C-JID"/>
    <property type="match status" value="1"/>
</dbReference>
<dbReference type="InterPro" id="IPR001611">
    <property type="entry name" value="Leu-rich_rpt"/>
</dbReference>
<feature type="domain" description="Disease resistance protein At4g27190-like leucine-rich repeats" evidence="4">
    <location>
        <begin position="123"/>
        <end position="248"/>
    </location>
</feature>
<dbReference type="OrthoDB" id="1194265at2759"/>
<dbReference type="PANTHER" id="PTHR45752:SF195">
    <property type="entry name" value="LEUCINE-RICH REPEAT (LRR) FAMILY PROTEIN-RELATED"/>
    <property type="match status" value="1"/>
</dbReference>
<dbReference type="Gene3D" id="3.80.10.10">
    <property type="entry name" value="Ribonuclease Inhibitor"/>
    <property type="match status" value="4"/>
</dbReference>